<evidence type="ECO:0000256" key="2">
    <source>
        <dbReference type="ARBA" id="ARBA00012185"/>
    </source>
</evidence>
<organism evidence="8 9">
    <name type="scientific">Burkholderia territorii</name>
    <dbReference type="NCBI Taxonomy" id="1503055"/>
    <lineage>
        <taxon>Bacteria</taxon>
        <taxon>Pseudomonadati</taxon>
        <taxon>Pseudomonadota</taxon>
        <taxon>Betaproteobacteria</taxon>
        <taxon>Burkholderiales</taxon>
        <taxon>Burkholderiaceae</taxon>
        <taxon>Burkholderia</taxon>
        <taxon>Burkholderia cepacia complex</taxon>
    </lineage>
</organism>
<reference evidence="8 9" key="1">
    <citation type="submission" date="2015-11" db="EMBL/GenBank/DDBJ databases">
        <title>Expanding the genomic diversity of Burkholderia species for the development of highly accurate diagnostics.</title>
        <authorList>
            <person name="Sahl J."/>
            <person name="Keim P."/>
            <person name="Wagner D."/>
        </authorList>
    </citation>
    <scope>NUCLEOTIDE SEQUENCE [LARGE SCALE GENOMIC DNA]</scope>
    <source>
        <strain evidence="8 9">MSMB793WGS</strain>
    </source>
</reference>
<dbReference type="Proteomes" id="UP000068016">
    <property type="component" value="Unassembled WGS sequence"/>
</dbReference>
<comment type="catalytic activity">
    <reaction evidence="7">
        <text>a 2'-deoxycytidine in DNA + S-adenosyl-L-methionine = an N(4)-methyl-2'-deoxycytidine in DNA + S-adenosyl-L-homocysteine + H(+)</text>
        <dbReference type="Rhea" id="RHEA:16857"/>
        <dbReference type="Rhea" id="RHEA-COMP:11369"/>
        <dbReference type="Rhea" id="RHEA-COMP:13674"/>
        <dbReference type="ChEBI" id="CHEBI:15378"/>
        <dbReference type="ChEBI" id="CHEBI:57856"/>
        <dbReference type="ChEBI" id="CHEBI:59789"/>
        <dbReference type="ChEBI" id="CHEBI:85452"/>
        <dbReference type="ChEBI" id="CHEBI:137933"/>
        <dbReference type="EC" id="2.1.1.113"/>
    </reaction>
</comment>
<dbReference type="InterPro" id="IPR029063">
    <property type="entry name" value="SAM-dependent_MTases_sf"/>
</dbReference>
<keyword evidence="5" id="KW-0949">S-adenosyl-L-methionine</keyword>
<protein>
    <recommendedName>
        <fullName evidence="2">site-specific DNA-methyltransferase (cytosine-N(4)-specific)</fullName>
        <ecNumber evidence="2">2.1.1.113</ecNumber>
    </recommendedName>
</protein>
<keyword evidence="3" id="KW-0489">Methyltransferase</keyword>
<keyword evidence="6" id="KW-0680">Restriction system</keyword>
<evidence type="ECO:0000256" key="5">
    <source>
        <dbReference type="ARBA" id="ARBA00022691"/>
    </source>
</evidence>
<dbReference type="EC" id="2.1.1.113" evidence="2"/>
<evidence type="ECO:0000256" key="4">
    <source>
        <dbReference type="ARBA" id="ARBA00022679"/>
    </source>
</evidence>
<dbReference type="InterPro" id="IPR017985">
    <property type="entry name" value="MeTrfase_CN4_CS"/>
</dbReference>
<dbReference type="GO" id="GO:0032259">
    <property type="term" value="P:methylation"/>
    <property type="evidence" value="ECO:0007669"/>
    <property type="project" value="UniProtKB-KW"/>
</dbReference>
<evidence type="ECO:0000256" key="1">
    <source>
        <dbReference type="ARBA" id="ARBA00010203"/>
    </source>
</evidence>
<evidence type="ECO:0000256" key="6">
    <source>
        <dbReference type="ARBA" id="ARBA00022747"/>
    </source>
</evidence>
<sequence>MPNNLDQFAPDCMEEICNWFAAPVAKKLNWLLKTIRAGSEGVSRDFLEVVFSSIIRDVSQQEPSDLRIRYRKELLDDADVFGLFRQQLTLQFSRIEKFWKVRGHAPNAFYPASAVVGDNRIAATYDALGLEAGTIDMVLTSPPYAMALPYIDTDRLSLLTLFGLGGTRRRPIEQTLIGSREISTGLRKRIEDTFNDDGTLPASCLHFVRDLHERVRRSDGAGFRKQNMPALIHRFLSDMQAVFIQLHRLCKAGAEAMVVIGDSRMTVDDRDVRIPSTDLVEDIAEACGFRRMERIDISVTTENLVHIKNAITENVVLRLRKDD</sequence>
<gene>
    <name evidence="8" type="ORF">WT83_05660</name>
</gene>
<dbReference type="GO" id="GO:0003677">
    <property type="term" value="F:DNA binding"/>
    <property type="evidence" value="ECO:0007669"/>
    <property type="project" value="InterPro"/>
</dbReference>
<evidence type="ECO:0000313" key="8">
    <source>
        <dbReference type="EMBL" id="KWN21521.1"/>
    </source>
</evidence>
<comment type="caution">
    <text evidence="8">The sequence shown here is derived from an EMBL/GenBank/DDBJ whole genome shotgun (WGS) entry which is preliminary data.</text>
</comment>
<evidence type="ECO:0000313" key="9">
    <source>
        <dbReference type="Proteomes" id="UP000068016"/>
    </source>
</evidence>
<name>A0A108F1V8_9BURK</name>
<dbReference type="EMBL" id="LPLZ01000020">
    <property type="protein sequence ID" value="KWN21521.1"/>
    <property type="molecule type" value="Genomic_DNA"/>
</dbReference>
<dbReference type="AlphaFoldDB" id="A0A108F1V8"/>
<dbReference type="GO" id="GO:0009307">
    <property type="term" value="P:DNA restriction-modification system"/>
    <property type="evidence" value="ECO:0007669"/>
    <property type="project" value="UniProtKB-KW"/>
</dbReference>
<evidence type="ECO:0000256" key="7">
    <source>
        <dbReference type="ARBA" id="ARBA00049120"/>
    </source>
</evidence>
<dbReference type="Gene3D" id="3.40.50.150">
    <property type="entry name" value="Vaccinia Virus protein VP39"/>
    <property type="match status" value="1"/>
</dbReference>
<keyword evidence="4" id="KW-0808">Transferase</keyword>
<dbReference type="GO" id="GO:0015667">
    <property type="term" value="F:site-specific DNA-methyltransferase (cytosine-N4-specific) activity"/>
    <property type="evidence" value="ECO:0007669"/>
    <property type="project" value="UniProtKB-EC"/>
</dbReference>
<proteinExistence type="inferred from homology"/>
<dbReference type="SUPFAM" id="SSF53335">
    <property type="entry name" value="S-adenosyl-L-methionine-dependent methyltransferases"/>
    <property type="match status" value="1"/>
</dbReference>
<comment type="similarity">
    <text evidence="1">Belongs to the N(4)/N(6)-methyltransferase family. N(4) subfamily.</text>
</comment>
<evidence type="ECO:0000256" key="3">
    <source>
        <dbReference type="ARBA" id="ARBA00022603"/>
    </source>
</evidence>
<dbReference type="PROSITE" id="PS00093">
    <property type="entry name" value="N4_MTASE"/>
    <property type="match status" value="1"/>
</dbReference>
<accession>A0A108F1V8</accession>